<keyword evidence="1" id="KW-1133">Transmembrane helix</keyword>
<keyword evidence="2" id="KW-0732">Signal</keyword>
<protein>
    <recommendedName>
        <fullName evidence="5">Hydrophobin</fullName>
    </recommendedName>
</protein>
<evidence type="ECO:0000256" key="1">
    <source>
        <dbReference type="SAM" id="Phobius"/>
    </source>
</evidence>
<dbReference type="PROSITE" id="PS51257">
    <property type="entry name" value="PROKAR_LIPOPROTEIN"/>
    <property type="match status" value="1"/>
</dbReference>
<dbReference type="OrthoDB" id="5410926at2759"/>
<evidence type="ECO:0000313" key="4">
    <source>
        <dbReference type="Proteomes" id="UP000244722"/>
    </source>
</evidence>
<feature type="transmembrane region" description="Helical" evidence="1">
    <location>
        <begin position="117"/>
        <end position="137"/>
    </location>
</feature>
<evidence type="ECO:0000313" key="3">
    <source>
        <dbReference type="EMBL" id="PUU77581.1"/>
    </source>
</evidence>
<feature type="chain" id="PRO_5015483211" description="Hydrophobin" evidence="2">
    <location>
        <begin position="25"/>
        <end position="142"/>
    </location>
</feature>
<evidence type="ECO:0008006" key="5">
    <source>
        <dbReference type="Google" id="ProtNLM"/>
    </source>
</evidence>
<evidence type="ECO:0000256" key="2">
    <source>
        <dbReference type="SAM" id="SignalP"/>
    </source>
</evidence>
<gene>
    <name evidence="3" type="ORF">B9Z19DRAFT_1085930</name>
</gene>
<keyword evidence="4" id="KW-1185">Reference proteome</keyword>
<dbReference type="Proteomes" id="UP000244722">
    <property type="component" value="Unassembled WGS sequence"/>
</dbReference>
<sequence>MVRPTVFSAPLLLLLGCYCGATLSQATSTAPFESAVPVSSSAASTPSTGVDGNSSFSDGSLCPLRYHDCAVIGQPNVCCTLDQVCINDDSGHPACCQFRTKCVGSVHRIPSSSPKNAGLMLGLNAFFAAGAVAIYLANVYPL</sequence>
<proteinExistence type="predicted"/>
<dbReference type="EMBL" id="NESQ01000148">
    <property type="protein sequence ID" value="PUU77581.1"/>
    <property type="molecule type" value="Genomic_DNA"/>
</dbReference>
<reference evidence="3 4" key="1">
    <citation type="submission" date="2017-04" db="EMBL/GenBank/DDBJ databases">
        <title>Draft genome sequence of Tuber borchii Vittad., a whitish edible truffle.</title>
        <authorList>
            <consortium name="DOE Joint Genome Institute"/>
            <person name="Murat C."/>
            <person name="Kuo A."/>
            <person name="Barry K.W."/>
            <person name="Clum A."/>
            <person name="Dockter R.B."/>
            <person name="Fauchery L."/>
            <person name="Iotti M."/>
            <person name="Kohler A."/>
            <person name="Labutti K."/>
            <person name="Lindquist E.A."/>
            <person name="Lipzen A."/>
            <person name="Ohm R.A."/>
            <person name="Wang M."/>
            <person name="Grigoriev I.V."/>
            <person name="Zambonelli A."/>
            <person name="Martin F.M."/>
        </authorList>
    </citation>
    <scope>NUCLEOTIDE SEQUENCE [LARGE SCALE GENOMIC DNA]</scope>
    <source>
        <strain evidence="3 4">Tbo3840</strain>
    </source>
</reference>
<dbReference type="AlphaFoldDB" id="A0A2T6ZQ23"/>
<keyword evidence="1" id="KW-0472">Membrane</keyword>
<feature type="signal peptide" evidence="2">
    <location>
        <begin position="1"/>
        <end position="24"/>
    </location>
</feature>
<organism evidence="3 4">
    <name type="scientific">Tuber borchii</name>
    <name type="common">White truffle</name>
    <dbReference type="NCBI Taxonomy" id="42251"/>
    <lineage>
        <taxon>Eukaryota</taxon>
        <taxon>Fungi</taxon>
        <taxon>Dikarya</taxon>
        <taxon>Ascomycota</taxon>
        <taxon>Pezizomycotina</taxon>
        <taxon>Pezizomycetes</taxon>
        <taxon>Pezizales</taxon>
        <taxon>Tuberaceae</taxon>
        <taxon>Tuber</taxon>
    </lineage>
</organism>
<accession>A0A2T6ZQ23</accession>
<comment type="caution">
    <text evidence="3">The sequence shown here is derived from an EMBL/GenBank/DDBJ whole genome shotgun (WGS) entry which is preliminary data.</text>
</comment>
<name>A0A2T6ZQ23_TUBBO</name>
<keyword evidence="1" id="KW-0812">Transmembrane</keyword>